<dbReference type="EMBL" id="KQ242528">
    <property type="protein sequence ID" value="KNC78253.1"/>
    <property type="molecule type" value="Genomic_DNA"/>
</dbReference>
<accession>A0A0L0FQH6</accession>
<evidence type="ECO:0000313" key="2">
    <source>
        <dbReference type="Proteomes" id="UP000054560"/>
    </source>
</evidence>
<dbReference type="Proteomes" id="UP000054560">
    <property type="component" value="Unassembled WGS sequence"/>
</dbReference>
<name>A0A0L0FQH6_9EUKA</name>
<dbReference type="GeneID" id="25909814"/>
<protein>
    <submittedName>
        <fullName evidence="1">Uncharacterized protein</fullName>
    </submittedName>
</protein>
<keyword evidence="2" id="KW-1185">Reference proteome</keyword>
<organism evidence="1 2">
    <name type="scientific">Sphaeroforma arctica JP610</name>
    <dbReference type="NCBI Taxonomy" id="667725"/>
    <lineage>
        <taxon>Eukaryota</taxon>
        <taxon>Ichthyosporea</taxon>
        <taxon>Ichthyophonida</taxon>
        <taxon>Sphaeroforma</taxon>
    </lineage>
</organism>
<reference evidence="1 2" key="1">
    <citation type="submission" date="2011-02" db="EMBL/GenBank/DDBJ databases">
        <title>The Genome Sequence of Sphaeroforma arctica JP610.</title>
        <authorList>
            <consortium name="The Broad Institute Genome Sequencing Platform"/>
            <person name="Russ C."/>
            <person name="Cuomo C."/>
            <person name="Young S.K."/>
            <person name="Zeng Q."/>
            <person name="Gargeya S."/>
            <person name="Alvarado L."/>
            <person name="Berlin A."/>
            <person name="Chapman S.B."/>
            <person name="Chen Z."/>
            <person name="Freedman E."/>
            <person name="Gellesch M."/>
            <person name="Goldberg J."/>
            <person name="Griggs A."/>
            <person name="Gujja S."/>
            <person name="Heilman E."/>
            <person name="Heiman D."/>
            <person name="Howarth C."/>
            <person name="Mehta T."/>
            <person name="Neiman D."/>
            <person name="Pearson M."/>
            <person name="Roberts A."/>
            <person name="Saif S."/>
            <person name="Shea T."/>
            <person name="Shenoy N."/>
            <person name="Sisk P."/>
            <person name="Stolte C."/>
            <person name="Sykes S."/>
            <person name="White J."/>
            <person name="Yandava C."/>
            <person name="Burger G."/>
            <person name="Gray M.W."/>
            <person name="Holland P.W.H."/>
            <person name="King N."/>
            <person name="Lang F.B.F."/>
            <person name="Roger A.J."/>
            <person name="Ruiz-Trillo I."/>
            <person name="Haas B."/>
            <person name="Nusbaum C."/>
            <person name="Birren B."/>
        </authorList>
    </citation>
    <scope>NUCLEOTIDE SEQUENCE [LARGE SCALE GENOMIC DNA]</scope>
    <source>
        <strain evidence="1 2">JP610</strain>
    </source>
</reference>
<evidence type="ECO:0000313" key="1">
    <source>
        <dbReference type="EMBL" id="KNC78253.1"/>
    </source>
</evidence>
<proteinExistence type="predicted"/>
<dbReference type="RefSeq" id="XP_014152155.1">
    <property type="nucleotide sequence ID" value="XM_014296680.1"/>
</dbReference>
<sequence>MSTIPQLCSAATQPPTISALPDDLDVLIGMLRRGHTQYNNLRTTYLHILRTFEHARHHWELLVTMERKLSEAEKVLSTHTAAEKELMTIFKDLRLVSTNRMKRVDSSHVWHRKKKTNAAKAAMAALCKSFPDRVRVKNIAFSISMTADDSPLDRDMWVMNENLETMRVADRDDTTYILRHPVPNSEYVDTNGKCNSTAHQKYGGTGRYLDEIYNTAIEHDNLFKKPWKRKSKNCMGRENVRAENIYHRDDYTNECSDVEYEDCDSSDADECVGNTLGNNIPLGINK</sequence>
<gene>
    <name evidence="1" type="ORF">SARC_09310</name>
</gene>
<dbReference type="AlphaFoldDB" id="A0A0L0FQH6"/>